<feature type="signal peptide" evidence="6">
    <location>
        <begin position="1"/>
        <end position="23"/>
    </location>
</feature>
<evidence type="ECO:0000256" key="3">
    <source>
        <dbReference type="ARBA" id="ARBA00022825"/>
    </source>
</evidence>
<keyword evidence="9" id="KW-1185">Reference proteome</keyword>
<evidence type="ECO:0000256" key="2">
    <source>
        <dbReference type="ARBA" id="ARBA00022801"/>
    </source>
</evidence>
<evidence type="ECO:0000259" key="7">
    <source>
        <dbReference type="PROSITE" id="PS50240"/>
    </source>
</evidence>
<dbReference type="InterPro" id="IPR001314">
    <property type="entry name" value="Peptidase_S1A"/>
</dbReference>
<dbReference type="PRINTS" id="PR00722">
    <property type="entry name" value="CHYMOTRYPSIN"/>
</dbReference>
<evidence type="ECO:0000256" key="6">
    <source>
        <dbReference type="SAM" id="SignalP"/>
    </source>
</evidence>
<feature type="domain" description="Peptidase S1" evidence="7">
    <location>
        <begin position="253"/>
        <end position="490"/>
    </location>
</feature>
<organism evidence="8 9">
    <name type="scientific">Patella caerulea</name>
    <name type="common">Rayed Mediterranean limpet</name>
    <dbReference type="NCBI Taxonomy" id="87958"/>
    <lineage>
        <taxon>Eukaryota</taxon>
        <taxon>Metazoa</taxon>
        <taxon>Spiralia</taxon>
        <taxon>Lophotrochozoa</taxon>
        <taxon>Mollusca</taxon>
        <taxon>Gastropoda</taxon>
        <taxon>Patellogastropoda</taxon>
        <taxon>Patelloidea</taxon>
        <taxon>Patellidae</taxon>
        <taxon>Patella</taxon>
    </lineage>
</organism>
<evidence type="ECO:0000256" key="1">
    <source>
        <dbReference type="ARBA" id="ARBA00022670"/>
    </source>
</evidence>
<dbReference type="SMART" id="SM00020">
    <property type="entry name" value="Tryp_SPc"/>
    <property type="match status" value="1"/>
</dbReference>
<dbReference type="SMART" id="SM00209">
    <property type="entry name" value="TSP1"/>
    <property type="match status" value="2"/>
</dbReference>
<dbReference type="Proteomes" id="UP001347796">
    <property type="component" value="Unassembled WGS sequence"/>
</dbReference>
<evidence type="ECO:0000256" key="5">
    <source>
        <dbReference type="RuleBase" id="RU363034"/>
    </source>
</evidence>
<dbReference type="FunFam" id="2.40.10.10:FF:000003">
    <property type="entry name" value="Transmembrane serine protease 3"/>
    <property type="match status" value="1"/>
</dbReference>
<reference evidence="8 9" key="1">
    <citation type="submission" date="2024-01" db="EMBL/GenBank/DDBJ databases">
        <title>The genome of the rayed Mediterranean limpet Patella caerulea (Linnaeus, 1758).</title>
        <authorList>
            <person name="Anh-Thu Weber A."/>
            <person name="Halstead-Nussloch G."/>
        </authorList>
    </citation>
    <scope>NUCLEOTIDE SEQUENCE [LARGE SCALE GENOMIC DNA]</scope>
    <source>
        <strain evidence="8">AATW-2023a</strain>
        <tissue evidence="8">Whole specimen</tissue>
    </source>
</reference>
<dbReference type="InterPro" id="IPR001254">
    <property type="entry name" value="Trypsin_dom"/>
</dbReference>
<evidence type="ECO:0000313" key="8">
    <source>
        <dbReference type="EMBL" id="KAK6169154.1"/>
    </source>
</evidence>
<dbReference type="PANTHER" id="PTHR24252">
    <property type="entry name" value="ACROSIN-RELATED"/>
    <property type="match status" value="1"/>
</dbReference>
<name>A0AAN8GJX8_PATCE</name>
<dbReference type="PROSITE" id="PS50092">
    <property type="entry name" value="TSP1"/>
    <property type="match status" value="2"/>
</dbReference>
<dbReference type="PROSITE" id="PS00135">
    <property type="entry name" value="TRYPSIN_SER"/>
    <property type="match status" value="1"/>
</dbReference>
<keyword evidence="3 5" id="KW-0720">Serine protease</keyword>
<keyword evidence="4" id="KW-1015">Disulfide bond</keyword>
<proteinExistence type="predicted"/>
<dbReference type="InterPro" id="IPR043504">
    <property type="entry name" value="Peptidase_S1_PA_chymotrypsin"/>
</dbReference>
<dbReference type="GO" id="GO:0006508">
    <property type="term" value="P:proteolysis"/>
    <property type="evidence" value="ECO:0007669"/>
    <property type="project" value="UniProtKB-KW"/>
</dbReference>
<dbReference type="PROSITE" id="PS00134">
    <property type="entry name" value="TRYPSIN_HIS"/>
    <property type="match status" value="1"/>
</dbReference>
<dbReference type="InterPro" id="IPR033116">
    <property type="entry name" value="TRYPSIN_SER"/>
</dbReference>
<dbReference type="InterPro" id="IPR018114">
    <property type="entry name" value="TRYPSIN_HIS"/>
</dbReference>
<gene>
    <name evidence="8" type="ORF">SNE40_020259</name>
</gene>
<dbReference type="PROSITE" id="PS50240">
    <property type="entry name" value="TRYPSIN_DOM"/>
    <property type="match status" value="1"/>
</dbReference>
<dbReference type="AlphaFoldDB" id="A0AAN8GJX8"/>
<dbReference type="PANTHER" id="PTHR24252:SF7">
    <property type="entry name" value="HYALIN"/>
    <property type="match status" value="1"/>
</dbReference>
<feature type="chain" id="PRO_5042872684" description="Peptidase S1 domain-containing protein" evidence="6">
    <location>
        <begin position="24"/>
        <end position="492"/>
    </location>
</feature>
<protein>
    <recommendedName>
        <fullName evidence="7">Peptidase S1 domain-containing protein</fullName>
    </recommendedName>
</protein>
<dbReference type="Pfam" id="PF00089">
    <property type="entry name" value="Trypsin"/>
    <property type="match status" value="1"/>
</dbReference>
<accession>A0AAN8GJX8</accession>
<keyword evidence="6" id="KW-0732">Signal</keyword>
<evidence type="ECO:0000313" key="9">
    <source>
        <dbReference type="Proteomes" id="UP001347796"/>
    </source>
</evidence>
<dbReference type="InterPro" id="IPR009003">
    <property type="entry name" value="Peptidase_S1_PA"/>
</dbReference>
<dbReference type="InterPro" id="IPR000884">
    <property type="entry name" value="TSP1_rpt"/>
</dbReference>
<sequence length="492" mass="56649">MCNGGWLARSLLQILLYVLYVHSVPPQKDKTTLEPTTTPVNYNTTYSTSDIDAKETNIDSILCEYYSKWSKWTPCSRKCEQVRERRCRRPEQCGNSFVKEKRTCRRQKGRCSVLSYKLLGFKRKNRFIEQLLYDLLYSSWSKWSPCTRSCKQKRQRECAVQHICRKSSIQEERRCRVTGKLCERRYMLKPIVQVTNKHPREEIVNNATQINNTKNGTADEKSERKGKIGVGKLDSLEAQCGIRPPNMSGSYRIVGGQEAKKLSWPWMVAVMTRWKEQYCGATLIAPQWVLTAAHCVRKKGRKRKVILKIGELDLGEYEETELTVHPAKDFPHPDFDYATITNDIALIKLKRAVESDKIKFACLPDKRDKVRRKTLCYTIGWGKTKNTLIYGSEKLQEARVPIVNRRRCQSVFNYDITDTQVCAGYKRGGVDSCAGDSGGPLMCSRDDNNGVKRWFIYGVTSYGEGCGRKGKYGIYTKVSSYLSWIRNTIENN</sequence>
<dbReference type="CDD" id="cd00190">
    <property type="entry name" value="Tryp_SPc"/>
    <property type="match status" value="1"/>
</dbReference>
<evidence type="ECO:0000256" key="4">
    <source>
        <dbReference type="ARBA" id="ARBA00023157"/>
    </source>
</evidence>
<keyword evidence="1 5" id="KW-0645">Protease</keyword>
<dbReference type="GO" id="GO:0004252">
    <property type="term" value="F:serine-type endopeptidase activity"/>
    <property type="evidence" value="ECO:0007669"/>
    <property type="project" value="InterPro"/>
</dbReference>
<dbReference type="EMBL" id="JAZGQO010000015">
    <property type="protein sequence ID" value="KAK6169154.1"/>
    <property type="molecule type" value="Genomic_DNA"/>
</dbReference>
<dbReference type="Gene3D" id="2.40.10.10">
    <property type="entry name" value="Trypsin-like serine proteases"/>
    <property type="match status" value="1"/>
</dbReference>
<comment type="caution">
    <text evidence="8">The sequence shown here is derived from an EMBL/GenBank/DDBJ whole genome shotgun (WGS) entry which is preliminary data.</text>
</comment>
<dbReference type="SUPFAM" id="SSF50494">
    <property type="entry name" value="Trypsin-like serine proteases"/>
    <property type="match status" value="1"/>
</dbReference>
<keyword evidence="2 5" id="KW-0378">Hydrolase</keyword>